<protein>
    <recommendedName>
        <fullName evidence="3">Alpha/beta hydrolase fold-3 domain-containing protein</fullName>
    </recommendedName>
</protein>
<evidence type="ECO:0000259" key="3">
    <source>
        <dbReference type="Pfam" id="PF07859"/>
    </source>
</evidence>
<dbReference type="EMBL" id="FUEG01000007">
    <property type="protein sequence ID" value="SJL06524.1"/>
    <property type="molecule type" value="Genomic_DNA"/>
</dbReference>
<dbReference type="PANTHER" id="PTHR48081">
    <property type="entry name" value="AB HYDROLASE SUPERFAMILY PROTEIN C4A8.06C"/>
    <property type="match status" value="1"/>
</dbReference>
<name>A0A284RCQ4_ARMOS</name>
<dbReference type="Gene3D" id="3.40.50.1820">
    <property type="entry name" value="alpha/beta hydrolase"/>
    <property type="match status" value="1"/>
</dbReference>
<proteinExistence type="predicted"/>
<keyword evidence="1" id="KW-0378">Hydrolase</keyword>
<dbReference type="STRING" id="47428.A0A284RCQ4"/>
<dbReference type="Proteomes" id="UP000219338">
    <property type="component" value="Unassembled WGS sequence"/>
</dbReference>
<gene>
    <name evidence="4" type="ORF">ARMOST_09865</name>
</gene>
<dbReference type="InterPro" id="IPR050300">
    <property type="entry name" value="GDXG_lipolytic_enzyme"/>
</dbReference>
<organism evidence="4 5">
    <name type="scientific">Armillaria ostoyae</name>
    <name type="common">Armillaria root rot fungus</name>
    <dbReference type="NCBI Taxonomy" id="47428"/>
    <lineage>
        <taxon>Eukaryota</taxon>
        <taxon>Fungi</taxon>
        <taxon>Dikarya</taxon>
        <taxon>Basidiomycota</taxon>
        <taxon>Agaricomycotina</taxon>
        <taxon>Agaricomycetes</taxon>
        <taxon>Agaricomycetidae</taxon>
        <taxon>Agaricales</taxon>
        <taxon>Marasmiineae</taxon>
        <taxon>Physalacriaceae</taxon>
        <taxon>Armillaria</taxon>
    </lineage>
</organism>
<accession>A0A284RCQ4</accession>
<keyword evidence="5" id="KW-1185">Reference proteome</keyword>
<feature type="region of interest" description="Disordered" evidence="2">
    <location>
        <begin position="83"/>
        <end position="122"/>
    </location>
</feature>
<evidence type="ECO:0000256" key="1">
    <source>
        <dbReference type="ARBA" id="ARBA00022801"/>
    </source>
</evidence>
<sequence length="341" mass="36717">MSGTDTSRGADVYMQRGRIRAVCAEEDVHGMACADGGMCAGGGTLRGWEVGHLAGRGRPVGVKEVRWVAVEEGTDVCGCTKEEEQQREAVNGRTGSLWRQADSRKRKSGSEQASFGAEEETAASGVLDGMRQAGDADQGVITIIPDYRLVPDVQHPGAARDVRDAMQWVIDNPKKFAFGGVTEPDLDALFVMGHSAGAMNVFTILITPELYSATLHPKIKGAVLFAGAYTFEEMPSVMTAAVEQYYGGFEHQREKLPLGLLQAASDEKIASLPRLLLGIAERDPESLVNASKNFQLALEARGLTYDKFVAAGHNHISVTFALSTGQGEEWASDVVKWIRSA</sequence>
<dbReference type="AlphaFoldDB" id="A0A284RCQ4"/>
<evidence type="ECO:0000313" key="5">
    <source>
        <dbReference type="Proteomes" id="UP000219338"/>
    </source>
</evidence>
<dbReference type="GO" id="GO:0016787">
    <property type="term" value="F:hydrolase activity"/>
    <property type="evidence" value="ECO:0007669"/>
    <property type="project" value="UniProtKB-KW"/>
</dbReference>
<dbReference type="InterPro" id="IPR029058">
    <property type="entry name" value="AB_hydrolase_fold"/>
</dbReference>
<reference evidence="5" key="1">
    <citation type="journal article" date="2017" name="Nat. Ecol. Evol.">
        <title>Genome expansion and lineage-specific genetic innovations in the forest pathogenic fungi Armillaria.</title>
        <authorList>
            <person name="Sipos G."/>
            <person name="Prasanna A.N."/>
            <person name="Walter M.C."/>
            <person name="O'Connor E."/>
            <person name="Balint B."/>
            <person name="Krizsan K."/>
            <person name="Kiss B."/>
            <person name="Hess J."/>
            <person name="Varga T."/>
            <person name="Slot J."/>
            <person name="Riley R."/>
            <person name="Boka B."/>
            <person name="Rigling D."/>
            <person name="Barry K."/>
            <person name="Lee J."/>
            <person name="Mihaltcheva S."/>
            <person name="LaButti K."/>
            <person name="Lipzen A."/>
            <person name="Waldron R."/>
            <person name="Moloney N.M."/>
            <person name="Sperisen C."/>
            <person name="Kredics L."/>
            <person name="Vagvoelgyi C."/>
            <person name="Patrignani A."/>
            <person name="Fitzpatrick D."/>
            <person name="Nagy I."/>
            <person name="Doyle S."/>
            <person name="Anderson J.B."/>
            <person name="Grigoriev I.V."/>
            <person name="Gueldener U."/>
            <person name="Muensterkoetter M."/>
            <person name="Nagy L.G."/>
        </authorList>
    </citation>
    <scope>NUCLEOTIDE SEQUENCE [LARGE SCALE GENOMIC DNA]</scope>
    <source>
        <strain evidence="5">C18/9</strain>
    </source>
</reference>
<feature type="domain" description="Alpha/beta hydrolase fold-3" evidence="3">
    <location>
        <begin position="139"/>
        <end position="302"/>
    </location>
</feature>
<dbReference type="Pfam" id="PF07859">
    <property type="entry name" value="Abhydrolase_3"/>
    <property type="match status" value="1"/>
</dbReference>
<dbReference type="OrthoDB" id="433474at2759"/>
<dbReference type="InterPro" id="IPR013094">
    <property type="entry name" value="AB_hydrolase_3"/>
</dbReference>
<dbReference type="SUPFAM" id="SSF53474">
    <property type="entry name" value="alpha/beta-Hydrolases"/>
    <property type="match status" value="1"/>
</dbReference>
<evidence type="ECO:0000256" key="2">
    <source>
        <dbReference type="SAM" id="MobiDB-lite"/>
    </source>
</evidence>
<evidence type="ECO:0000313" key="4">
    <source>
        <dbReference type="EMBL" id="SJL06524.1"/>
    </source>
</evidence>